<name>A0A6P6BDK7_DURZI</name>
<keyword evidence="5" id="KW-0539">Nucleus</keyword>
<feature type="compositionally biased region" description="Polar residues" evidence="6">
    <location>
        <begin position="8"/>
        <end position="18"/>
    </location>
</feature>
<dbReference type="Pfam" id="PF00010">
    <property type="entry name" value="HLH"/>
    <property type="match status" value="1"/>
</dbReference>
<dbReference type="GO" id="GO:0005634">
    <property type="term" value="C:nucleus"/>
    <property type="evidence" value="ECO:0007669"/>
    <property type="project" value="UniProtKB-SubCell"/>
</dbReference>
<dbReference type="PANTHER" id="PTHR45855:SF73">
    <property type="entry name" value="TRANSCRIPTION FACTOR SPATULA"/>
    <property type="match status" value="1"/>
</dbReference>
<feature type="region of interest" description="Disordered" evidence="6">
    <location>
        <begin position="1"/>
        <end position="96"/>
    </location>
</feature>
<feature type="domain" description="BHLH" evidence="7">
    <location>
        <begin position="84"/>
        <end position="133"/>
    </location>
</feature>
<evidence type="ECO:0000256" key="4">
    <source>
        <dbReference type="ARBA" id="ARBA00023163"/>
    </source>
</evidence>
<keyword evidence="8" id="KW-1185">Reference proteome</keyword>
<dbReference type="FunFam" id="4.10.280.10:FF:000004">
    <property type="entry name" value="Basic helix-loop-helix transcription factor"/>
    <property type="match status" value="1"/>
</dbReference>
<dbReference type="AlphaFoldDB" id="A0A6P6BDK7"/>
<dbReference type="Proteomes" id="UP000515121">
    <property type="component" value="Unplaced"/>
</dbReference>
<evidence type="ECO:0000313" key="8">
    <source>
        <dbReference type="Proteomes" id="UP000515121"/>
    </source>
</evidence>
<evidence type="ECO:0000256" key="6">
    <source>
        <dbReference type="SAM" id="MobiDB-lite"/>
    </source>
</evidence>
<protein>
    <submittedName>
        <fullName evidence="9">Transcription factor SPATULA-like</fullName>
    </submittedName>
</protein>
<dbReference type="Gene3D" id="4.10.280.10">
    <property type="entry name" value="Helix-loop-helix DNA-binding domain"/>
    <property type="match status" value="1"/>
</dbReference>
<feature type="compositionally biased region" description="Acidic residues" evidence="6">
    <location>
        <begin position="52"/>
        <end position="69"/>
    </location>
</feature>
<dbReference type="KEGG" id="dzi:111317101"/>
<comment type="subcellular location">
    <subcellularLocation>
        <location evidence="1">Nucleus</location>
    </subcellularLocation>
</comment>
<feature type="compositionally biased region" description="Basic and acidic residues" evidence="6">
    <location>
        <begin position="84"/>
        <end position="96"/>
    </location>
</feature>
<dbReference type="GO" id="GO:0003677">
    <property type="term" value="F:DNA binding"/>
    <property type="evidence" value="ECO:0007669"/>
    <property type="project" value="UniProtKB-KW"/>
</dbReference>
<accession>A0A6P6BDK7</accession>
<dbReference type="CDD" id="cd11445">
    <property type="entry name" value="bHLH_AtPIF_like"/>
    <property type="match status" value="1"/>
</dbReference>
<organism evidence="8 9">
    <name type="scientific">Durio zibethinus</name>
    <name type="common">Durian</name>
    <dbReference type="NCBI Taxonomy" id="66656"/>
    <lineage>
        <taxon>Eukaryota</taxon>
        <taxon>Viridiplantae</taxon>
        <taxon>Streptophyta</taxon>
        <taxon>Embryophyta</taxon>
        <taxon>Tracheophyta</taxon>
        <taxon>Spermatophyta</taxon>
        <taxon>Magnoliopsida</taxon>
        <taxon>eudicotyledons</taxon>
        <taxon>Gunneridae</taxon>
        <taxon>Pentapetalae</taxon>
        <taxon>rosids</taxon>
        <taxon>malvids</taxon>
        <taxon>Malvales</taxon>
        <taxon>Malvaceae</taxon>
        <taxon>Helicteroideae</taxon>
        <taxon>Durio</taxon>
    </lineage>
</organism>
<evidence type="ECO:0000256" key="3">
    <source>
        <dbReference type="ARBA" id="ARBA00023125"/>
    </source>
</evidence>
<dbReference type="GeneID" id="111317101"/>
<evidence type="ECO:0000313" key="9">
    <source>
        <dbReference type="RefSeq" id="XP_022775181.1"/>
    </source>
</evidence>
<dbReference type="SMART" id="SM00353">
    <property type="entry name" value="HLH"/>
    <property type="match status" value="1"/>
</dbReference>
<feature type="compositionally biased region" description="Gly residues" evidence="6">
    <location>
        <begin position="37"/>
        <end position="47"/>
    </location>
</feature>
<dbReference type="OrthoDB" id="690068at2759"/>
<dbReference type="InterPro" id="IPR011598">
    <property type="entry name" value="bHLH_dom"/>
</dbReference>
<dbReference type="GO" id="GO:0046983">
    <property type="term" value="F:protein dimerization activity"/>
    <property type="evidence" value="ECO:0007669"/>
    <property type="project" value="InterPro"/>
</dbReference>
<dbReference type="InterPro" id="IPR036638">
    <property type="entry name" value="HLH_DNA-bd_sf"/>
</dbReference>
<keyword evidence="4" id="KW-0804">Transcription</keyword>
<evidence type="ECO:0000256" key="1">
    <source>
        <dbReference type="ARBA" id="ARBA00004123"/>
    </source>
</evidence>
<reference evidence="9" key="1">
    <citation type="submission" date="2025-08" db="UniProtKB">
        <authorList>
            <consortium name="RefSeq"/>
        </authorList>
    </citation>
    <scope>IDENTIFICATION</scope>
    <source>
        <tissue evidence="9">Fruit stalk</tissue>
    </source>
</reference>
<dbReference type="InterPro" id="IPR047265">
    <property type="entry name" value="PIF1-like_bHLH"/>
</dbReference>
<keyword evidence="2" id="KW-0805">Transcription regulation</keyword>
<keyword evidence="3" id="KW-0238">DNA-binding</keyword>
<evidence type="ECO:0000259" key="7">
    <source>
        <dbReference type="PROSITE" id="PS50888"/>
    </source>
</evidence>
<dbReference type="RefSeq" id="XP_022775181.1">
    <property type="nucleotide sequence ID" value="XM_022919446.1"/>
</dbReference>
<dbReference type="InterPro" id="IPR031066">
    <property type="entry name" value="bHLH_ALC-like_plant"/>
</dbReference>
<dbReference type="PROSITE" id="PS50888">
    <property type="entry name" value="BHLH"/>
    <property type="match status" value="1"/>
</dbReference>
<evidence type="ECO:0000256" key="5">
    <source>
        <dbReference type="ARBA" id="ARBA00023242"/>
    </source>
</evidence>
<sequence>MAHFGGPTENQRLLSRSATPPGGGVNEGMISTVDSYGRGGEGSGLVGAAGENDTDECDCESEEGLEALVDEAPPKPRSSSKRSRAAEVHNLSEKRRRSRINEKMRALQNLIPNSNKTDKASMLDEAIEYLKQLQLQVQMLSMRNGLSLHPMCLPGVLQQIQFSQTRMDFGEENEPLAMNVSSTVPANQETSAQMVLNLPNQCNCSNSASVPNMSNIITSETSFGLESIQTHFGPFQLRLSSQDICREDILPHHQLKLNTSEFGSVATSTVSLPFDKRESNLKESGSVDASMMRRDQSDSVLLKNMEHDLIISQHLNGQAGRSDYSDEIKIEKPNF</sequence>
<evidence type="ECO:0000256" key="2">
    <source>
        <dbReference type="ARBA" id="ARBA00023015"/>
    </source>
</evidence>
<dbReference type="SUPFAM" id="SSF47459">
    <property type="entry name" value="HLH, helix-loop-helix DNA-binding domain"/>
    <property type="match status" value="1"/>
</dbReference>
<proteinExistence type="predicted"/>
<dbReference type="PANTHER" id="PTHR45855">
    <property type="entry name" value="TRANSCRIPTION FACTOR PIF1-RELATED"/>
    <property type="match status" value="1"/>
</dbReference>
<gene>
    <name evidence="9" type="primary">LOC111317101</name>
</gene>